<evidence type="ECO:0000313" key="2">
    <source>
        <dbReference type="EMBL" id="VFS71489.1"/>
    </source>
</evidence>
<dbReference type="GO" id="GO:0003755">
    <property type="term" value="F:peptidyl-prolyl cis-trans isomerase activity"/>
    <property type="evidence" value="ECO:0007669"/>
    <property type="project" value="UniProtKB-EC"/>
</dbReference>
<evidence type="ECO:0000259" key="1">
    <source>
        <dbReference type="Pfam" id="PF09312"/>
    </source>
</evidence>
<keyword evidence="3" id="KW-1185">Reference proteome</keyword>
<name>A0A485BSC5_KLUCR</name>
<reference evidence="2 3" key="1">
    <citation type="submission" date="2019-03" db="EMBL/GenBank/DDBJ databases">
        <authorList>
            <consortium name="Pathogen Informatics"/>
        </authorList>
    </citation>
    <scope>NUCLEOTIDE SEQUENCE [LARGE SCALE GENOMIC DNA]</scope>
    <source>
        <strain evidence="2 3">NCTC12993</strain>
    </source>
</reference>
<proteinExistence type="predicted"/>
<dbReference type="InterPro" id="IPR015391">
    <property type="entry name" value="SurA_N"/>
</dbReference>
<dbReference type="Pfam" id="PF09312">
    <property type="entry name" value="SurA_N"/>
    <property type="match status" value="1"/>
</dbReference>
<dbReference type="InterPro" id="IPR027304">
    <property type="entry name" value="Trigger_fact/SurA_dom_sf"/>
</dbReference>
<dbReference type="AlphaFoldDB" id="A0A485BSC5"/>
<keyword evidence="2" id="KW-0413">Isomerase</keyword>
<dbReference type="Proteomes" id="UP000401081">
    <property type="component" value="Unassembled WGS sequence"/>
</dbReference>
<dbReference type="EC" id="5.2.1.8" evidence="2"/>
<protein>
    <submittedName>
        <fullName evidence="2">Peptidyl-prolyl cis-trans isomerase surA</fullName>
        <ecNumber evidence="2">5.2.1.8</ecNumber>
    </submittedName>
</protein>
<feature type="domain" description="SurA N-terminal" evidence="1">
    <location>
        <begin position="1"/>
        <end position="36"/>
    </location>
</feature>
<dbReference type="SUPFAM" id="SSF109998">
    <property type="entry name" value="Triger factor/SurA peptide-binding domain-like"/>
    <property type="match status" value="1"/>
</dbReference>
<dbReference type="Gene3D" id="1.10.4030.10">
    <property type="entry name" value="Porin chaperone SurA, peptide-binding domain"/>
    <property type="match status" value="1"/>
</dbReference>
<accession>A0A485BSC5</accession>
<evidence type="ECO:0000313" key="3">
    <source>
        <dbReference type="Proteomes" id="UP000401081"/>
    </source>
</evidence>
<sequence length="57" mass="6559">MGQKMGVKVSDEQLDQAIANIAKQNNMTLDQMRSRLGLRWDELQHLSQSDPQRDADF</sequence>
<dbReference type="EMBL" id="CAADJD010000021">
    <property type="protein sequence ID" value="VFS71489.1"/>
    <property type="molecule type" value="Genomic_DNA"/>
</dbReference>
<organism evidence="2 3">
    <name type="scientific">Kluyvera cryocrescens</name>
    <name type="common">Kluyvera citrophila</name>
    <dbReference type="NCBI Taxonomy" id="580"/>
    <lineage>
        <taxon>Bacteria</taxon>
        <taxon>Pseudomonadati</taxon>
        <taxon>Pseudomonadota</taxon>
        <taxon>Gammaproteobacteria</taxon>
        <taxon>Enterobacterales</taxon>
        <taxon>Enterobacteriaceae</taxon>
        <taxon>Kluyvera</taxon>
    </lineage>
</organism>
<gene>
    <name evidence="2" type="primary">surA_4</name>
    <name evidence="2" type="ORF">NCTC12993_04658</name>
</gene>